<accession>A0AAD9UNG2</accession>
<dbReference type="Proteomes" id="UP001214638">
    <property type="component" value="Unassembled WGS sequence"/>
</dbReference>
<dbReference type="GeneID" id="94336746"/>
<evidence type="ECO:0000313" key="3">
    <source>
        <dbReference type="EMBL" id="KAK2195850.1"/>
    </source>
</evidence>
<dbReference type="GO" id="GO:0003714">
    <property type="term" value="F:transcription corepressor activity"/>
    <property type="evidence" value="ECO:0007669"/>
    <property type="project" value="TreeGrafter"/>
</dbReference>
<evidence type="ECO:0000313" key="4">
    <source>
        <dbReference type="Proteomes" id="UP001214638"/>
    </source>
</evidence>
<dbReference type="EMBL" id="JALLKP010000003">
    <property type="protein sequence ID" value="KAK2195850.1"/>
    <property type="molecule type" value="Genomic_DNA"/>
</dbReference>
<dbReference type="PANTHER" id="PTHR13082:SF0">
    <property type="entry name" value="HISTONE DEACETYLASE COMPLEX SUBUNIT SAP18"/>
    <property type="match status" value="1"/>
</dbReference>
<dbReference type="Gene3D" id="3.10.20.550">
    <property type="entry name" value="ASAP complex, SAP18 subunit"/>
    <property type="match status" value="1"/>
</dbReference>
<gene>
    <name evidence="3" type="ORF">BdWA1_002448</name>
</gene>
<feature type="region of interest" description="Disordered" evidence="2">
    <location>
        <begin position="1"/>
        <end position="131"/>
    </location>
</feature>
<dbReference type="InterPro" id="IPR042534">
    <property type="entry name" value="SAP18_sf"/>
</dbReference>
<dbReference type="AlphaFoldDB" id="A0AAD9UNG2"/>
<organism evidence="3 4">
    <name type="scientific">Babesia duncani</name>
    <dbReference type="NCBI Taxonomy" id="323732"/>
    <lineage>
        <taxon>Eukaryota</taxon>
        <taxon>Sar</taxon>
        <taxon>Alveolata</taxon>
        <taxon>Apicomplexa</taxon>
        <taxon>Aconoidasida</taxon>
        <taxon>Piroplasmida</taxon>
        <taxon>Babesiidae</taxon>
        <taxon>Babesia</taxon>
    </lineage>
</organism>
<sequence length="303" mass="35394">MSLSRSVSLQKSSHSIQKRSKTPQSRPYKRRSNSSFSRGSSCRSWSRSLGSSRSYSTSRSYRSKSYTSGSSWRSDSLPRRRRRSTSSSSVDEDRRGNRYNGERRMHKGIRSKILPKTSSIPHRNRNRHDARPVAVNADVNYPKRHHERNRGHVSKTQNANFVPIARNREFHLKSKRDIPLREGKRDAIKKRISKIDRDLNTPFLLRIFANFNHEQMQEVKNTDDELQVYLWPNSNLRDLVNLVKDTCPRSRLEKGKWIFQRLAEGKIKEELAQLHSFVPSRTDHTKLNQLGFTIGDSIYLTFV</sequence>
<dbReference type="InterPro" id="IPR010516">
    <property type="entry name" value="SAP18"/>
</dbReference>
<proteinExistence type="inferred from homology"/>
<dbReference type="Pfam" id="PF06487">
    <property type="entry name" value="SAP18"/>
    <property type="match status" value="1"/>
</dbReference>
<comment type="caution">
    <text evidence="3">The sequence shown here is derived from an EMBL/GenBank/DDBJ whole genome shotgun (WGS) entry which is preliminary data.</text>
</comment>
<feature type="compositionally biased region" description="Basic residues" evidence="2">
    <location>
        <begin position="16"/>
        <end position="32"/>
    </location>
</feature>
<comment type="similarity">
    <text evidence="1">Belongs to the SAP18 family.</text>
</comment>
<name>A0AAD9UNG2_9APIC</name>
<dbReference type="RefSeq" id="XP_067802693.1">
    <property type="nucleotide sequence ID" value="XM_067947471.1"/>
</dbReference>
<evidence type="ECO:0000256" key="2">
    <source>
        <dbReference type="SAM" id="MobiDB-lite"/>
    </source>
</evidence>
<feature type="compositionally biased region" description="Low complexity" evidence="2">
    <location>
        <begin position="33"/>
        <end position="75"/>
    </location>
</feature>
<dbReference type="PANTHER" id="PTHR13082">
    <property type="entry name" value="SAP18"/>
    <property type="match status" value="1"/>
</dbReference>
<protein>
    <submittedName>
        <fullName evidence="3">Bifunctional Sin3 associated polypeptide p18/Sin3 associated polypeptide p18 superfamily</fullName>
    </submittedName>
</protein>
<reference evidence="3" key="1">
    <citation type="journal article" date="2023" name="Nat. Microbiol.">
        <title>Babesia duncani multi-omics identifies virulence factors and drug targets.</title>
        <authorList>
            <person name="Singh P."/>
            <person name="Lonardi S."/>
            <person name="Liang Q."/>
            <person name="Vydyam P."/>
            <person name="Khabirova E."/>
            <person name="Fang T."/>
            <person name="Gihaz S."/>
            <person name="Thekkiniath J."/>
            <person name="Munshi M."/>
            <person name="Abel S."/>
            <person name="Ciampossin L."/>
            <person name="Batugedara G."/>
            <person name="Gupta M."/>
            <person name="Lu X.M."/>
            <person name="Lenz T."/>
            <person name="Chakravarty S."/>
            <person name="Cornillot E."/>
            <person name="Hu Y."/>
            <person name="Ma W."/>
            <person name="Gonzalez L.M."/>
            <person name="Sanchez S."/>
            <person name="Estrada K."/>
            <person name="Sanchez-Flores A."/>
            <person name="Montero E."/>
            <person name="Harb O.S."/>
            <person name="Le Roch K.G."/>
            <person name="Mamoun C.B."/>
        </authorList>
    </citation>
    <scope>NUCLEOTIDE SEQUENCE</scope>
    <source>
        <strain evidence="3">WA1</strain>
    </source>
</reference>
<dbReference type="KEGG" id="bdw:94336746"/>
<feature type="compositionally biased region" description="Basic and acidic residues" evidence="2">
    <location>
        <begin position="91"/>
        <end position="103"/>
    </location>
</feature>
<feature type="compositionally biased region" description="Low complexity" evidence="2">
    <location>
        <begin position="1"/>
        <end position="15"/>
    </location>
</feature>
<keyword evidence="4" id="KW-1185">Reference proteome</keyword>
<dbReference type="GO" id="GO:0005634">
    <property type="term" value="C:nucleus"/>
    <property type="evidence" value="ECO:0007669"/>
    <property type="project" value="TreeGrafter"/>
</dbReference>
<evidence type="ECO:0000256" key="1">
    <source>
        <dbReference type="ARBA" id="ARBA00009143"/>
    </source>
</evidence>